<dbReference type="GO" id="GO:0009279">
    <property type="term" value="C:cell outer membrane"/>
    <property type="evidence" value="ECO:0007669"/>
    <property type="project" value="UniProtKB-SubCell"/>
</dbReference>
<organism evidence="4 10">
    <name type="scientific">Bacteroides thetaiotaomicron</name>
    <dbReference type="NCBI Taxonomy" id="818"/>
    <lineage>
        <taxon>Bacteria</taxon>
        <taxon>Pseudomonadati</taxon>
        <taxon>Bacteroidota</taxon>
        <taxon>Bacteroidia</taxon>
        <taxon>Bacteroidales</taxon>
        <taxon>Bacteroidaceae</taxon>
        <taxon>Bacteroides</taxon>
    </lineage>
</organism>
<evidence type="ECO:0000313" key="8">
    <source>
        <dbReference type="EMBL" id="MDC2235209.1"/>
    </source>
</evidence>
<dbReference type="EMBL" id="CZBI01000003">
    <property type="protein sequence ID" value="CUP94488.1"/>
    <property type="molecule type" value="Genomic_DNA"/>
</dbReference>
<dbReference type="FunFam" id="2.170.130.10:FF:000003">
    <property type="entry name" value="SusC/RagA family TonB-linked outer membrane protein"/>
    <property type="match status" value="1"/>
</dbReference>
<dbReference type="NCBIfam" id="TIGR04057">
    <property type="entry name" value="SusC_RagA_signa"/>
    <property type="match status" value="1"/>
</dbReference>
<dbReference type="GeneID" id="60924041"/>
<accession>C6IJ51</accession>
<dbReference type="InterPro" id="IPR008969">
    <property type="entry name" value="CarboxyPept-like_regulatory"/>
</dbReference>
<evidence type="ECO:0000313" key="4">
    <source>
        <dbReference type="EMBL" id="CUP94488.1"/>
    </source>
</evidence>
<keyword evidence="5" id="KW-0675">Receptor</keyword>
<dbReference type="EMBL" id="JAGZEE010000011">
    <property type="protein sequence ID" value="MBS5410839.1"/>
    <property type="molecule type" value="Genomic_DNA"/>
</dbReference>
<evidence type="ECO:0000256" key="1">
    <source>
        <dbReference type="PROSITE-ProRule" id="PRU01360"/>
    </source>
</evidence>
<dbReference type="NCBIfam" id="TIGR04056">
    <property type="entry name" value="OMP_RagA_SusC"/>
    <property type="match status" value="1"/>
</dbReference>
<reference evidence="4 10" key="1">
    <citation type="submission" date="2015-09" db="EMBL/GenBank/DDBJ databases">
        <authorList>
            <consortium name="Pathogen Informatics"/>
        </authorList>
    </citation>
    <scope>NUCLEOTIDE SEQUENCE [LARGE SCALE GENOMIC DNA]</scope>
    <source>
        <strain evidence="4 10">2789STDY5834945</strain>
    </source>
</reference>
<feature type="signal peptide" evidence="2">
    <location>
        <begin position="1"/>
        <end position="21"/>
    </location>
</feature>
<dbReference type="InterPro" id="IPR018247">
    <property type="entry name" value="EF_Hand_1_Ca_BS"/>
</dbReference>
<name>A0A174SFJ9_BACT4</name>
<dbReference type="InterPro" id="IPR037066">
    <property type="entry name" value="Plug_dom_sf"/>
</dbReference>
<sequence length="1042" mass="117279">MEKIRLIYLTLILFCCCQLSAQNKTVTGQVTAAGSEEPIIGASVVVRGTSNGTITDVDGNFSLSVPVGKELQISYIGYITQYVRVPKNNKVAVVLEEDSKALDEVVVVAFGTQKKESMISSIETIKPAELKVPSSNLTTALAGRMSGVIAYQRSGEPGKDNADFFIRGVTTFGYKKDPLILIDGIETTTTELARLQPDDIAAFSILKDATATALYGARGANGVIQVATKEGKEGATKVSIRVENSFSSNTKNVELADPITFMQLANEAVRTRNPLAPLAYSREKIDNTIKGTNPYVYPANDWRKLLVKDMTANQRVNMNVSGGGKLARYYIAASFSKDNGNLKSNSMNGFDNNINLRSYQLRSNININLTKTTEAVVRLSGTFDDYRGPLDGGDVMYKKIVRSNPVLFPAYYPSDALPTAKHLLYGNAIRETEANYTNPYAELTKGYKDYSRSTMDAQFELKQDLSFITKGLNIRGLYNTSRYSYFDVNRSFNPYYYNVSSYDKKTNQYNIGLLNEKSNPTDYLGYSEGWKDIQSTTYIEAAMQYNRSFDIHEVSGLLVYQQREKINANSGSLQKSLPYRNQGLSGRFTYSYDSRYMAELNFGYNGSERFYKNERWGFFPAAGLAWVISNEKFWRPMNKVIPKLKLKATYGLVGNDAIGDENDRFFYLSEVDPNDSGKGYWFGTNFDEGKPGVTVKRYDNRLITWERAKKANYGLELTLFDALNIQLDYFTEHRTNILMDRASIPADMGLAAKVRANVGEAKANGVDLSVDYNKFFRNGYWLQAHGNFTYAHSEFLKYEEPAYNEKYRSHIGQSLNQWYGLIAERLFIDEYDVQNSPKQTFGEYGAGDIKYRDVNGDGQITDADMVPLGYPTVPEIVYGFGFSFGNQRFDISAFFQGSARSSFWIDAKATSPFQHINPTDDDPYHQDIPLLKAYANDHWSESNRNLYAMWPRLSTTVIENNVRTSSWFMRNGAFLRLKTLEVGYTLPESWTKKAYISSARVYCSGNNLLLLSGFKLWDIEMGGSGLGYPIQRVINLGVQINF</sequence>
<keyword evidence="1" id="KW-0998">Cell outer membrane</keyword>
<dbReference type="Pfam" id="PF07715">
    <property type="entry name" value="Plug"/>
    <property type="match status" value="1"/>
</dbReference>
<dbReference type="PROSITE" id="PS52016">
    <property type="entry name" value="TONB_DEPENDENT_REC_3"/>
    <property type="match status" value="1"/>
</dbReference>
<dbReference type="DNASU" id="1071723"/>
<accession>A0A174SFJ9</accession>
<dbReference type="FunFam" id="2.60.40.1120:FF:000003">
    <property type="entry name" value="Outer membrane protein Omp121"/>
    <property type="match status" value="1"/>
</dbReference>
<dbReference type="EMBL" id="QSJP01000009">
    <property type="protein sequence ID" value="RHD88132.1"/>
    <property type="molecule type" value="Genomic_DNA"/>
</dbReference>
<dbReference type="AlphaFoldDB" id="A0A174SFJ9"/>
<dbReference type="InterPro" id="IPR023996">
    <property type="entry name" value="TonB-dep_OMP_SusC/RagA"/>
</dbReference>
<dbReference type="Proteomes" id="UP000782901">
    <property type="component" value="Unassembled WGS sequence"/>
</dbReference>
<dbReference type="SUPFAM" id="SSF49464">
    <property type="entry name" value="Carboxypeptidase regulatory domain-like"/>
    <property type="match status" value="1"/>
</dbReference>
<keyword evidence="2" id="KW-0732">Signal</keyword>
<dbReference type="RefSeq" id="WP_008765284.1">
    <property type="nucleotide sequence ID" value="NZ_BAABXH010000001.1"/>
</dbReference>
<dbReference type="InterPro" id="IPR012910">
    <property type="entry name" value="Plug_dom"/>
</dbReference>
<evidence type="ECO:0000313" key="6">
    <source>
        <dbReference type="EMBL" id="KAB4482121.1"/>
    </source>
</evidence>
<dbReference type="Proteomes" id="UP000095541">
    <property type="component" value="Unassembled WGS sequence"/>
</dbReference>
<dbReference type="OMA" id="PYADMTK"/>
<keyword evidence="1" id="KW-0813">Transport</keyword>
<reference evidence="7" key="4">
    <citation type="submission" date="2021-02" db="EMBL/GenBank/DDBJ databases">
        <title>Infant gut strain persistence is associated with maternal origin, phylogeny, and functional potential including surface adhesion and iron acquisition.</title>
        <authorList>
            <person name="Lou Y.C."/>
        </authorList>
    </citation>
    <scope>NUCLEOTIDE SEQUENCE</scope>
    <source>
        <strain evidence="7">L3_082_243G1_dasL3_082_243G1_maxbin2.maxbin.015s ta_sub</strain>
    </source>
</reference>
<dbReference type="Proteomes" id="UP000436858">
    <property type="component" value="Unassembled WGS sequence"/>
</dbReference>
<dbReference type="EMBL" id="WCSY01000007">
    <property type="protein sequence ID" value="KAB4313977.1"/>
    <property type="molecule type" value="Genomic_DNA"/>
</dbReference>
<dbReference type="SUPFAM" id="SSF56935">
    <property type="entry name" value="Porins"/>
    <property type="match status" value="1"/>
</dbReference>
<evidence type="ECO:0000313" key="13">
    <source>
        <dbReference type="Proteomes" id="UP000440614"/>
    </source>
</evidence>
<protein>
    <submittedName>
        <fullName evidence="4">Putative outer membrane protein</fullName>
    </submittedName>
    <submittedName>
        <fullName evidence="5">TonB-dependent receptor</fullName>
    </submittedName>
</protein>
<reference evidence="8" key="5">
    <citation type="submission" date="2022-10" db="EMBL/GenBank/DDBJ databases">
        <title>Human gut microbiome strain richness.</title>
        <authorList>
            <person name="Chen-Liaw A."/>
        </authorList>
    </citation>
    <scope>NUCLEOTIDE SEQUENCE</scope>
    <source>
        <strain evidence="8">1001283st1_A3_1001283B150304_161114</strain>
    </source>
</reference>
<evidence type="ECO:0000313" key="7">
    <source>
        <dbReference type="EMBL" id="MBS5410839.1"/>
    </source>
</evidence>
<dbReference type="InterPro" id="IPR039426">
    <property type="entry name" value="TonB-dep_rcpt-like"/>
</dbReference>
<dbReference type="Proteomes" id="UP000440614">
    <property type="component" value="Unassembled WGS sequence"/>
</dbReference>
<evidence type="ECO:0000313" key="12">
    <source>
        <dbReference type="Proteomes" id="UP000436858"/>
    </source>
</evidence>
<reference evidence="9 11" key="2">
    <citation type="submission" date="2018-08" db="EMBL/GenBank/DDBJ databases">
        <title>A genome reference for cultivated species of the human gut microbiota.</title>
        <authorList>
            <person name="Zou Y."/>
            <person name="Xue W."/>
            <person name="Luo G."/>
        </authorList>
    </citation>
    <scope>NUCLEOTIDE SEQUENCE [LARGE SCALE GENOMIC DNA]</scope>
    <source>
        <strain evidence="9 11">AM30-26</strain>
    </source>
</reference>
<evidence type="ECO:0000313" key="11">
    <source>
        <dbReference type="Proteomes" id="UP000284785"/>
    </source>
</evidence>
<gene>
    <name evidence="9" type="ORF">DW780_11940</name>
    <name evidence="4" type="ORF">ERS852557_02184</name>
    <name evidence="6" type="ORF">GAN91_11610</name>
    <name evidence="5" type="ORF">GAO51_08400</name>
    <name evidence="7" type="ORF">KHY35_09000</name>
    <name evidence="8" type="ORF">PO127_05525</name>
</gene>
<dbReference type="InterPro" id="IPR023997">
    <property type="entry name" value="TonB-dep_OMP_SusC/RagA_CS"/>
</dbReference>
<evidence type="ECO:0000313" key="9">
    <source>
        <dbReference type="EMBL" id="RHD88132.1"/>
    </source>
</evidence>
<feature type="domain" description="TonB-dependent receptor plug" evidence="3">
    <location>
        <begin position="115"/>
        <end position="223"/>
    </location>
</feature>
<reference evidence="12 13" key="3">
    <citation type="journal article" date="2019" name="Nat. Med.">
        <title>A library of human gut bacterial isolates paired with longitudinal multiomics data enables mechanistic microbiome research.</title>
        <authorList>
            <person name="Poyet M."/>
            <person name="Groussin M."/>
            <person name="Gibbons S.M."/>
            <person name="Avila-Pacheco J."/>
            <person name="Jiang X."/>
            <person name="Kearney S.M."/>
            <person name="Perrotta A.R."/>
            <person name="Berdy B."/>
            <person name="Zhao S."/>
            <person name="Lieberman T.D."/>
            <person name="Swanson P.K."/>
            <person name="Smith M."/>
            <person name="Roesemann S."/>
            <person name="Alexander J.E."/>
            <person name="Rich S.A."/>
            <person name="Livny J."/>
            <person name="Vlamakis H."/>
            <person name="Clish C."/>
            <person name="Bullock K."/>
            <person name="Deik A."/>
            <person name="Scott J."/>
            <person name="Pierce K.A."/>
            <person name="Xavier R.J."/>
            <person name="Alm E.J."/>
        </authorList>
    </citation>
    <scope>NUCLEOTIDE SEQUENCE [LARGE SCALE GENOMIC DNA]</scope>
    <source>
        <strain evidence="6 12">BIOML-A162</strain>
        <strain evidence="5 13">BIOML-A188</strain>
    </source>
</reference>
<dbReference type="Gene3D" id="2.170.130.10">
    <property type="entry name" value="TonB-dependent receptor, plug domain"/>
    <property type="match status" value="1"/>
</dbReference>
<proteinExistence type="inferred from homology"/>
<dbReference type="Proteomes" id="UP001217776">
    <property type="component" value="Unassembled WGS sequence"/>
</dbReference>
<evidence type="ECO:0000256" key="2">
    <source>
        <dbReference type="SAM" id="SignalP"/>
    </source>
</evidence>
<keyword evidence="1" id="KW-1134">Transmembrane beta strand</keyword>
<dbReference type="EMBL" id="WCRY01000010">
    <property type="protein sequence ID" value="KAB4482121.1"/>
    <property type="molecule type" value="Genomic_DNA"/>
</dbReference>
<dbReference type="Gene3D" id="2.60.40.1120">
    <property type="entry name" value="Carboxypeptidase-like, regulatory domain"/>
    <property type="match status" value="1"/>
</dbReference>
<feature type="chain" id="PRO_5002965684" evidence="2">
    <location>
        <begin position="22"/>
        <end position="1042"/>
    </location>
</feature>
<evidence type="ECO:0000259" key="3">
    <source>
        <dbReference type="Pfam" id="PF07715"/>
    </source>
</evidence>
<dbReference type="Pfam" id="PF13715">
    <property type="entry name" value="CarbopepD_reg_2"/>
    <property type="match status" value="1"/>
</dbReference>
<comment type="subcellular location">
    <subcellularLocation>
        <location evidence="1">Cell outer membrane</location>
        <topology evidence="1">Multi-pass membrane protein</topology>
    </subcellularLocation>
</comment>
<evidence type="ECO:0000313" key="5">
    <source>
        <dbReference type="EMBL" id="KAB4313977.1"/>
    </source>
</evidence>
<dbReference type="PROSITE" id="PS00018">
    <property type="entry name" value="EF_HAND_1"/>
    <property type="match status" value="1"/>
</dbReference>
<comment type="similarity">
    <text evidence="1">Belongs to the TonB-dependent receptor family.</text>
</comment>
<keyword evidence="1" id="KW-0472">Membrane</keyword>
<evidence type="ECO:0000313" key="10">
    <source>
        <dbReference type="Proteomes" id="UP000095541"/>
    </source>
</evidence>
<dbReference type="Proteomes" id="UP000284785">
    <property type="component" value="Unassembled WGS sequence"/>
</dbReference>
<keyword evidence="1" id="KW-0812">Transmembrane</keyword>
<dbReference type="EMBL" id="JAQNVG010000006">
    <property type="protein sequence ID" value="MDC2235209.1"/>
    <property type="molecule type" value="Genomic_DNA"/>
</dbReference>